<dbReference type="PANTHER" id="PTHR43689:SF8">
    <property type="entry name" value="ALPHA_BETA-HYDROLASES SUPERFAMILY PROTEIN"/>
    <property type="match status" value="1"/>
</dbReference>
<dbReference type="Gene3D" id="3.40.50.1820">
    <property type="entry name" value="alpha/beta hydrolase"/>
    <property type="match status" value="1"/>
</dbReference>
<evidence type="ECO:0000259" key="1">
    <source>
        <dbReference type="Pfam" id="PF00561"/>
    </source>
</evidence>
<reference evidence="3" key="1">
    <citation type="submission" date="2016-10" db="EMBL/GenBank/DDBJ databases">
        <authorList>
            <person name="Varghese N."/>
            <person name="Submissions S."/>
        </authorList>
    </citation>
    <scope>NUCLEOTIDE SEQUENCE [LARGE SCALE GENOMIC DNA]</scope>
    <source>
        <strain evidence="3">DSM 17616</strain>
    </source>
</reference>
<proteinExistence type="predicted"/>
<dbReference type="Pfam" id="PF00561">
    <property type="entry name" value="Abhydrolase_1"/>
    <property type="match status" value="1"/>
</dbReference>
<dbReference type="STRING" id="173990.SAMN05660691_03339"/>
<dbReference type="PANTHER" id="PTHR43689">
    <property type="entry name" value="HYDROLASE"/>
    <property type="match status" value="1"/>
</dbReference>
<dbReference type="AlphaFoldDB" id="A0A1H6N410"/>
<evidence type="ECO:0000313" key="3">
    <source>
        <dbReference type="Proteomes" id="UP000199371"/>
    </source>
</evidence>
<name>A0A1H6N410_9GAMM</name>
<dbReference type="SUPFAM" id="SSF53474">
    <property type="entry name" value="alpha/beta-Hydrolases"/>
    <property type="match status" value="1"/>
</dbReference>
<evidence type="ECO:0000313" key="2">
    <source>
        <dbReference type="EMBL" id="SEI07050.1"/>
    </source>
</evidence>
<feature type="domain" description="AB hydrolase-1" evidence="1">
    <location>
        <begin position="60"/>
        <end position="237"/>
    </location>
</feature>
<organism evidence="2 3">
    <name type="scientific">Rheinheimera pacifica</name>
    <dbReference type="NCBI Taxonomy" id="173990"/>
    <lineage>
        <taxon>Bacteria</taxon>
        <taxon>Pseudomonadati</taxon>
        <taxon>Pseudomonadota</taxon>
        <taxon>Gammaproteobacteria</taxon>
        <taxon>Chromatiales</taxon>
        <taxon>Chromatiaceae</taxon>
        <taxon>Rheinheimera</taxon>
    </lineage>
</organism>
<sequence length="258" mass="28806">MVLADDATPVLLIRGLTREQRHWGEFKTLLSAALPNPVLSFDFAGTGQLYQQRSPGSISGLRQSVRQQWQQAPQYNGRVHLLAISLGGMLAADWAAQYPHEVASVTLINSSAKPLSPFYRRLCWRNYPAILRSIIAGAAQREQAILQLTSARPTEHTDIVASWQLWQQQRPVSKSNALRQLWAASRFVVTPSPQCPTLLFSSLGDTLVSPQCSLDLARYWQVAHIQHPWAGHDLALDDAPWLVAQYQQQLAAIRQAGR</sequence>
<gene>
    <name evidence="2" type="ORF">SAMN05660691_03339</name>
</gene>
<dbReference type="InterPro" id="IPR000073">
    <property type="entry name" value="AB_hydrolase_1"/>
</dbReference>
<dbReference type="EMBL" id="FNXF01000015">
    <property type="protein sequence ID" value="SEI07050.1"/>
    <property type="molecule type" value="Genomic_DNA"/>
</dbReference>
<dbReference type="RefSeq" id="WP_092795733.1">
    <property type="nucleotide sequence ID" value="NZ_FNXF01000015.1"/>
</dbReference>
<keyword evidence="3" id="KW-1185">Reference proteome</keyword>
<dbReference type="InterPro" id="IPR029058">
    <property type="entry name" value="AB_hydrolase_fold"/>
</dbReference>
<dbReference type="OrthoDB" id="5290302at2"/>
<dbReference type="Proteomes" id="UP000199371">
    <property type="component" value="Unassembled WGS sequence"/>
</dbReference>
<accession>A0A1H6N410</accession>
<protein>
    <submittedName>
        <fullName evidence="2">Pimeloyl-ACP methyl ester carboxylesterase</fullName>
    </submittedName>
</protein>